<dbReference type="SUPFAM" id="SSF52025">
    <property type="entry name" value="PA domain"/>
    <property type="match status" value="1"/>
</dbReference>
<evidence type="ECO:0000313" key="3">
    <source>
        <dbReference type="EMBL" id="JAE20848.1"/>
    </source>
</evidence>
<dbReference type="PANTHER" id="PTHR10404">
    <property type="entry name" value="N-ACETYLATED-ALPHA-LINKED ACIDIC DIPEPTIDASE"/>
    <property type="match status" value="1"/>
</dbReference>
<proteinExistence type="predicted"/>
<dbReference type="AlphaFoldDB" id="A0A0A9GJH1"/>
<dbReference type="EMBL" id="GBRH01177048">
    <property type="protein sequence ID" value="JAE20848.1"/>
    <property type="molecule type" value="Transcribed_RNA"/>
</dbReference>
<reference evidence="3" key="1">
    <citation type="submission" date="2014-09" db="EMBL/GenBank/DDBJ databases">
        <authorList>
            <person name="Magalhaes I.L.F."/>
            <person name="Oliveira U."/>
            <person name="Santos F.R."/>
            <person name="Vidigal T.H.D.A."/>
            <person name="Brescovit A.D."/>
            <person name="Santos A.J."/>
        </authorList>
    </citation>
    <scope>NUCLEOTIDE SEQUENCE</scope>
    <source>
        <tissue evidence="3">Shoot tissue taken approximately 20 cm above the soil surface</tissue>
    </source>
</reference>
<dbReference type="PANTHER" id="PTHR10404:SF45">
    <property type="entry name" value="OS01G0740500 PROTEIN"/>
    <property type="match status" value="1"/>
</dbReference>
<accession>A0A0A9GJH1</accession>
<dbReference type="InterPro" id="IPR039373">
    <property type="entry name" value="Peptidase_M28B"/>
</dbReference>
<dbReference type="Gene3D" id="3.50.30.30">
    <property type="match status" value="1"/>
</dbReference>
<feature type="region of interest" description="Disordered" evidence="2">
    <location>
        <begin position="205"/>
        <end position="261"/>
    </location>
</feature>
<organism evidence="3">
    <name type="scientific">Arundo donax</name>
    <name type="common">Giant reed</name>
    <name type="synonym">Donax arundinaceus</name>
    <dbReference type="NCBI Taxonomy" id="35708"/>
    <lineage>
        <taxon>Eukaryota</taxon>
        <taxon>Viridiplantae</taxon>
        <taxon>Streptophyta</taxon>
        <taxon>Embryophyta</taxon>
        <taxon>Tracheophyta</taxon>
        <taxon>Spermatophyta</taxon>
        <taxon>Magnoliopsida</taxon>
        <taxon>Liliopsida</taxon>
        <taxon>Poales</taxon>
        <taxon>Poaceae</taxon>
        <taxon>PACMAD clade</taxon>
        <taxon>Arundinoideae</taxon>
        <taxon>Arundineae</taxon>
        <taxon>Arundo</taxon>
    </lineage>
</organism>
<feature type="compositionally biased region" description="Low complexity" evidence="2">
    <location>
        <begin position="230"/>
        <end position="239"/>
    </location>
</feature>
<name>A0A0A9GJH1_ARUDO</name>
<sequence>MSRLAAAHQTTLPRLLPLPPLHHARRPRCLPLAAPLLRPPHRTEPSPELRRPVPLPRLQRHRRLLPPRAHPPPARRGHQCQLPRRPLRARRVLLPIHPRPHHPLLRPPLLPRPPLPLPLLSRPRRHLLLPVAGDLPQRPLSGRRSGDHPDLLHLRRIRVGLRGGRVRQLRPRGGLRLPRLPRRRRRGQGLARAVREDPLLGHRAQRARGGGRCRGGVHRPAGVRRRRGEGVVPQRAVAAAERRAGREPVPGHGRPDDADVGVLGGLRASVEEAMATDDMPLIPALPVSARDEMEVHRALGGAVAPADWQGRGDGPVYRLGPGPAVLNLTYIGNDAMATIENVFAVIEGAEEPDR</sequence>
<dbReference type="GO" id="GO:0004180">
    <property type="term" value="F:carboxypeptidase activity"/>
    <property type="evidence" value="ECO:0007669"/>
    <property type="project" value="TreeGrafter"/>
</dbReference>
<feature type="compositionally biased region" description="Basic residues" evidence="2">
    <location>
        <begin position="205"/>
        <end position="227"/>
    </location>
</feature>
<reference evidence="3" key="2">
    <citation type="journal article" date="2015" name="Data Brief">
        <title>Shoot transcriptome of the giant reed, Arundo donax.</title>
        <authorList>
            <person name="Barrero R.A."/>
            <person name="Guerrero F.D."/>
            <person name="Moolhuijzen P."/>
            <person name="Goolsby J.A."/>
            <person name="Tidwell J."/>
            <person name="Bellgard S.E."/>
            <person name="Bellgard M.I."/>
        </authorList>
    </citation>
    <scope>NUCLEOTIDE SEQUENCE</scope>
    <source>
        <tissue evidence="3">Shoot tissue taken approximately 20 cm above the soil surface</tissue>
    </source>
</reference>
<protein>
    <submittedName>
        <fullName evidence="3">Uncharacterized protein</fullName>
    </submittedName>
</protein>
<evidence type="ECO:0000256" key="2">
    <source>
        <dbReference type="SAM" id="MobiDB-lite"/>
    </source>
</evidence>
<feature type="region of interest" description="Disordered" evidence="2">
    <location>
        <begin position="35"/>
        <end position="84"/>
    </location>
</feature>
<keyword evidence="1" id="KW-0325">Glycoprotein</keyword>
<dbReference type="InterPro" id="IPR046450">
    <property type="entry name" value="PA_dom_sf"/>
</dbReference>
<evidence type="ECO:0000256" key="1">
    <source>
        <dbReference type="ARBA" id="ARBA00023180"/>
    </source>
</evidence>
<feature type="compositionally biased region" description="Basic and acidic residues" evidence="2">
    <location>
        <begin position="41"/>
        <end position="51"/>
    </location>
</feature>